<evidence type="ECO:0000313" key="2">
    <source>
        <dbReference type="EMBL" id="CAE8711133.1"/>
    </source>
</evidence>
<dbReference type="Proteomes" id="UP000626109">
    <property type="component" value="Unassembled WGS sequence"/>
</dbReference>
<reference evidence="2" key="1">
    <citation type="submission" date="2021-02" db="EMBL/GenBank/DDBJ databases">
        <authorList>
            <person name="Dougan E. K."/>
            <person name="Rhodes N."/>
            <person name="Thang M."/>
            <person name="Chan C."/>
        </authorList>
    </citation>
    <scope>NUCLEOTIDE SEQUENCE</scope>
</reference>
<dbReference type="GO" id="GO:0016579">
    <property type="term" value="P:protein deubiquitination"/>
    <property type="evidence" value="ECO:0007669"/>
    <property type="project" value="InterPro"/>
</dbReference>
<feature type="non-terminal residue" evidence="2">
    <location>
        <position position="187"/>
    </location>
</feature>
<dbReference type="Gene3D" id="3.90.70.10">
    <property type="entry name" value="Cysteine proteinases"/>
    <property type="match status" value="1"/>
</dbReference>
<evidence type="ECO:0000259" key="1">
    <source>
        <dbReference type="PROSITE" id="PS50235"/>
    </source>
</evidence>
<name>A0A813KMB1_POLGL</name>
<dbReference type="SUPFAM" id="SSF54001">
    <property type="entry name" value="Cysteine proteinases"/>
    <property type="match status" value="1"/>
</dbReference>
<evidence type="ECO:0000313" key="3">
    <source>
        <dbReference type="Proteomes" id="UP000626109"/>
    </source>
</evidence>
<dbReference type="AlphaFoldDB" id="A0A813KMB1"/>
<dbReference type="PROSITE" id="PS50235">
    <property type="entry name" value="USP_3"/>
    <property type="match status" value="1"/>
</dbReference>
<sequence length="187" mass="20495">ATYDVSCVANHRGKASEGHYSATCRVGDQWYRFSDDDVRLFANEDEVINHQAYIIFLVRRSAETIKAIDGLPGGVCSNQHRTTWLRQQSITMPELWPHLAWAKTSSGIADILEEASRKSKTSPSLGAPSHAMGYVLALPEVLPEDVVQTPDTVETPGSSSSCREQTCWRGLLKLICGFESAADASVP</sequence>
<comment type="caution">
    <text evidence="2">The sequence shown here is derived from an EMBL/GenBank/DDBJ whole genome shotgun (WGS) entry which is preliminary data.</text>
</comment>
<proteinExistence type="predicted"/>
<accession>A0A813KMB1</accession>
<dbReference type="InterPro" id="IPR028889">
    <property type="entry name" value="USP"/>
</dbReference>
<dbReference type="GO" id="GO:0004843">
    <property type="term" value="F:cysteine-type deubiquitinase activity"/>
    <property type="evidence" value="ECO:0007669"/>
    <property type="project" value="InterPro"/>
</dbReference>
<protein>
    <recommendedName>
        <fullName evidence="1">USP domain-containing protein</fullName>
    </recommendedName>
</protein>
<dbReference type="InterPro" id="IPR038765">
    <property type="entry name" value="Papain-like_cys_pep_sf"/>
</dbReference>
<dbReference type="InterPro" id="IPR001394">
    <property type="entry name" value="Peptidase_C19_UCH"/>
</dbReference>
<feature type="non-terminal residue" evidence="2">
    <location>
        <position position="1"/>
    </location>
</feature>
<dbReference type="EMBL" id="CAJNNW010032115">
    <property type="protein sequence ID" value="CAE8711133.1"/>
    <property type="molecule type" value="Genomic_DNA"/>
</dbReference>
<feature type="domain" description="USP" evidence="1">
    <location>
        <begin position="1"/>
        <end position="60"/>
    </location>
</feature>
<organism evidence="2 3">
    <name type="scientific">Polarella glacialis</name>
    <name type="common">Dinoflagellate</name>
    <dbReference type="NCBI Taxonomy" id="89957"/>
    <lineage>
        <taxon>Eukaryota</taxon>
        <taxon>Sar</taxon>
        <taxon>Alveolata</taxon>
        <taxon>Dinophyceae</taxon>
        <taxon>Suessiales</taxon>
        <taxon>Suessiaceae</taxon>
        <taxon>Polarella</taxon>
    </lineage>
</organism>
<dbReference type="Pfam" id="PF00443">
    <property type="entry name" value="UCH"/>
    <property type="match status" value="1"/>
</dbReference>
<gene>
    <name evidence="2" type="ORF">PGLA2088_LOCUS36331</name>
</gene>